<gene>
    <name evidence="2" type="ORF">CZ814_00869</name>
</gene>
<dbReference type="InterPro" id="IPR006944">
    <property type="entry name" value="Phage/GTA_portal"/>
</dbReference>
<dbReference type="OrthoDB" id="5449776at2"/>
<protein>
    <submittedName>
        <fullName evidence="2">Phage portal protein</fullName>
    </submittedName>
</protein>
<dbReference type="EMBL" id="FUWP01000003">
    <property type="protein sequence ID" value="SJZ94815.1"/>
    <property type="molecule type" value="Genomic_DNA"/>
</dbReference>
<dbReference type="NCBIfam" id="TIGR01540">
    <property type="entry name" value="portal_PBSX"/>
    <property type="match status" value="1"/>
</dbReference>
<dbReference type="Pfam" id="PF04860">
    <property type="entry name" value="Phage_portal"/>
    <property type="match status" value="1"/>
</dbReference>
<proteinExistence type="inferred from homology"/>
<dbReference type="AlphaFoldDB" id="A0A1T4PTE0"/>
<evidence type="ECO:0000256" key="1">
    <source>
        <dbReference type="ARBA" id="ARBA00006799"/>
    </source>
</evidence>
<organism evidence="2 3">
    <name type="scientific">Photobacterium toruni</name>
    <dbReference type="NCBI Taxonomy" id="1935446"/>
    <lineage>
        <taxon>Bacteria</taxon>
        <taxon>Pseudomonadati</taxon>
        <taxon>Pseudomonadota</taxon>
        <taxon>Gammaproteobacteria</taxon>
        <taxon>Vibrionales</taxon>
        <taxon>Vibrionaceae</taxon>
        <taxon>Photobacterium</taxon>
    </lineage>
</organism>
<reference evidence="2 3" key="1">
    <citation type="submission" date="2017-02" db="EMBL/GenBank/DDBJ databases">
        <authorList>
            <person name="Peterson S.W."/>
        </authorList>
    </citation>
    <scope>NUCLEOTIDE SEQUENCE [LARGE SCALE GENOMIC DNA]</scope>
    <source>
        <strain evidence="2 3">CECT 9189</strain>
    </source>
</reference>
<comment type="similarity">
    <text evidence="1">Belongs to the phage portal family. PBSX subfamily.</text>
</comment>
<sequence length="341" mass="38079">MDNNINSSLTTTADNNPATVFSFGTDGWQSANPFDMLHSIDDTGGIYFDDYNDFWVPPLDRGALLQISKSNPYHGPIIFSRRNMAAEQITLSPLLQRHELEAFIFNYCLFGDAALLKIRNRINQVIALVCLSSVWLRVCKDGSYKYLQRDGDHKTYAAKDIIFMKQYDPYQQVYGVPDYIGGLQSAMLNTDATLFRRKYYKNGAHCGFIFYTSDPSLDSKKEDELKQAMQGSKGVGNFRSLFVNIPNGNKDSIKIIPVGDIATKDDFNTIKSVTAQDMLSAHRFPAGLAGIIPSGTANLGDPIKADETYKKNESIPLARKVIELINSDNDVKANQRLILVS</sequence>
<accession>A0A1T4PTE0</accession>
<dbReference type="InterPro" id="IPR006430">
    <property type="entry name" value="Phage_portal_PBSX"/>
</dbReference>
<name>A0A1T4PTE0_9GAMM</name>
<dbReference type="RefSeq" id="WP_080173744.1">
    <property type="nucleotide sequence ID" value="NZ_AP024855.1"/>
</dbReference>
<evidence type="ECO:0000313" key="3">
    <source>
        <dbReference type="Proteomes" id="UP000191116"/>
    </source>
</evidence>
<evidence type="ECO:0000313" key="2">
    <source>
        <dbReference type="EMBL" id="SJZ94815.1"/>
    </source>
</evidence>
<dbReference type="Proteomes" id="UP000191116">
    <property type="component" value="Unassembled WGS sequence"/>
</dbReference>